<dbReference type="InterPro" id="IPR014729">
    <property type="entry name" value="Rossmann-like_a/b/a_fold"/>
</dbReference>
<dbReference type="EMBL" id="JAPJDE010000002">
    <property type="protein sequence ID" value="MCX2848666.1"/>
    <property type="molecule type" value="Genomic_DNA"/>
</dbReference>
<gene>
    <name evidence="3" type="ORF">ORG12_08275</name>
</gene>
<keyword evidence="1" id="KW-1133">Transmembrane helix</keyword>
<dbReference type="PANTHER" id="PTHR30336">
    <property type="entry name" value="INNER MEMBRANE PROTEIN, PROBABLE PERMEASE"/>
    <property type="match status" value="1"/>
</dbReference>
<feature type="transmembrane region" description="Helical" evidence="1">
    <location>
        <begin position="95"/>
        <end position="115"/>
    </location>
</feature>
<comment type="caution">
    <text evidence="3">The sequence shown here is derived from an EMBL/GenBank/DDBJ whole genome shotgun (WGS) entry which is preliminary data.</text>
</comment>
<dbReference type="InterPro" id="IPR051599">
    <property type="entry name" value="Cell_Envelope_Assoc"/>
</dbReference>
<dbReference type="Gene3D" id="3.40.50.620">
    <property type="entry name" value="HUPs"/>
    <property type="match status" value="1"/>
</dbReference>
<dbReference type="CDD" id="cd06259">
    <property type="entry name" value="YdcF-like"/>
    <property type="match status" value="1"/>
</dbReference>
<dbReference type="RefSeq" id="WP_214519609.1">
    <property type="nucleotide sequence ID" value="NZ_CP104934.1"/>
</dbReference>
<dbReference type="Pfam" id="PF02698">
    <property type="entry name" value="DUF218"/>
    <property type="match status" value="1"/>
</dbReference>
<feature type="domain" description="DUF218" evidence="2">
    <location>
        <begin position="172"/>
        <end position="318"/>
    </location>
</feature>
<reference evidence="3 4" key="1">
    <citation type="submission" date="2022-11" db="EMBL/GenBank/DDBJ databases">
        <title>Taxonomy of Curtobacterium flaccumfaciens.</title>
        <authorList>
            <person name="Osdaghi E."/>
            <person name="Taghavi S.M."/>
            <person name="Hamidizade M."/>
            <person name="Abachi H."/>
            <person name="Fazliarab A."/>
            <person name="Baeyen S."/>
            <person name="Portier P."/>
            <person name="Van Vaerenbergh J."/>
            <person name="Jacques M.-A."/>
        </authorList>
    </citation>
    <scope>NUCLEOTIDE SEQUENCE [LARGE SCALE GENOMIC DNA]</scope>
    <source>
        <strain evidence="3 4">LMG 3715</strain>
    </source>
</reference>
<accession>A0ABT3S1H8</accession>
<evidence type="ECO:0000259" key="2">
    <source>
        <dbReference type="Pfam" id="PF02698"/>
    </source>
</evidence>
<organism evidence="3 4">
    <name type="scientific">Curtobacterium poinsettiae</name>
    <dbReference type="NCBI Taxonomy" id="159612"/>
    <lineage>
        <taxon>Bacteria</taxon>
        <taxon>Bacillati</taxon>
        <taxon>Actinomycetota</taxon>
        <taxon>Actinomycetes</taxon>
        <taxon>Micrococcales</taxon>
        <taxon>Microbacteriaceae</taxon>
        <taxon>Curtobacterium</taxon>
    </lineage>
</organism>
<proteinExistence type="predicted"/>
<sequence>MTVLGLGAAPVFALLFLVLYLLGRRRDPRMLRNGVFLTAAVLFGLATVVSVLTAVVPGFSLLVAVVLLLVPLVVVVLGVALVANGLQMLRAEGRSVGNLLSLAAGVAVFVLPAVANALLVSGSGEGFTLWDGTKIAVAVLMVFVCGYFALSLVAFALYSVVYGRTRHGIVPDTIVVLGSGLVHGEVPPLLQSRLDRALCVYRAERSAGRRPLLVPSGGQGDDEPRPEGTAMAEYLVANGADPDDVVPETTSRTTRENLRFSRDVQTAAGRDGQMVVVTNNYHVLRAATLARRLDLPAQVVGARTAAYYVPSAFLREFAAVIVEHRWLNVVACTPLVLFTGFLLWESFQQR</sequence>
<evidence type="ECO:0000313" key="4">
    <source>
        <dbReference type="Proteomes" id="UP001207276"/>
    </source>
</evidence>
<evidence type="ECO:0000313" key="3">
    <source>
        <dbReference type="EMBL" id="MCX2848666.1"/>
    </source>
</evidence>
<dbReference type="Proteomes" id="UP001207276">
    <property type="component" value="Unassembled WGS sequence"/>
</dbReference>
<feature type="transmembrane region" description="Helical" evidence="1">
    <location>
        <begin position="61"/>
        <end position="83"/>
    </location>
</feature>
<keyword evidence="1" id="KW-0812">Transmembrane</keyword>
<dbReference type="PANTHER" id="PTHR30336:SF18">
    <property type="entry name" value="MEMBRANE PROTEIN"/>
    <property type="match status" value="1"/>
</dbReference>
<feature type="transmembrane region" description="Helical" evidence="1">
    <location>
        <begin position="326"/>
        <end position="344"/>
    </location>
</feature>
<evidence type="ECO:0000256" key="1">
    <source>
        <dbReference type="SAM" id="Phobius"/>
    </source>
</evidence>
<keyword evidence="1" id="KW-0472">Membrane</keyword>
<protein>
    <submittedName>
        <fullName evidence="3">YdcF family protein</fullName>
    </submittedName>
</protein>
<keyword evidence="4" id="KW-1185">Reference proteome</keyword>
<feature type="transmembrane region" description="Helical" evidence="1">
    <location>
        <begin position="6"/>
        <end position="23"/>
    </location>
</feature>
<name>A0ABT3S1H8_9MICO</name>
<feature type="transmembrane region" description="Helical" evidence="1">
    <location>
        <begin position="135"/>
        <end position="158"/>
    </location>
</feature>
<dbReference type="InterPro" id="IPR003848">
    <property type="entry name" value="DUF218"/>
</dbReference>
<feature type="transmembrane region" description="Helical" evidence="1">
    <location>
        <begin position="35"/>
        <end position="55"/>
    </location>
</feature>